<evidence type="ECO:0000313" key="3">
    <source>
        <dbReference type="Proteomes" id="UP001236014"/>
    </source>
</evidence>
<reference evidence="2 3" key="1">
    <citation type="submission" date="2023-06" db="EMBL/GenBank/DDBJ databases">
        <authorList>
            <person name="Oyuntsetseg B."/>
            <person name="Kim S.B."/>
        </authorList>
    </citation>
    <scope>NUCLEOTIDE SEQUENCE [LARGE SCALE GENOMIC DNA]</scope>
    <source>
        <strain evidence="2 3">2-15</strain>
    </source>
</reference>
<dbReference type="EMBL" id="CP127294">
    <property type="protein sequence ID" value="WIX82003.1"/>
    <property type="molecule type" value="Genomic_DNA"/>
</dbReference>
<protein>
    <submittedName>
        <fullName evidence="2">Uncharacterized protein</fullName>
    </submittedName>
</protein>
<dbReference type="RefSeq" id="WP_285972583.1">
    <property type="nucleotide sequence ID" value="NZ_CP127294.1"/>
</dbReference>
<feature type="compositionally biased region" description="Basic residues" evidence="1">
    <location>
        <begin position="138"/>
        <end position="147"/>
    </location>
</feature>
<feature type="region of interest" description="Disordered" evidence="1">
    <location>
        <begin position="124"/>
        <end position="147"/>
    </location>
</feature>
<evidence type="ECO:0000256" key="1">
    <source>
        <dbReference type="SAM" id="MobiDB-lite"/>
    </source>
</evidence>
<keyword evidence="3" id="KW-1185">Reference proteome</keyword>
<feature type="compositionally biased region" description="Pro residues" evidence="1">
    <location>
        <begin position="127"/>
        <end position="136"/>
    </location>
</feature>
<dbReference type="AlphaFoldDB" id="A0A9Y2IP97"/>
<dbReference type="Proteomes" id="UP001236014">
    <property type="component" value="Chromosome"/>
</dbReference>
<accession>A0A9Y2IP97</accession>
<sequence>MTTRAPAFLPLTVDAAARLDARALLHQARVTDSAASECWTALLAGCGTAARRQLGPQLRRLSEATSVHVGTRWWFDEGAEHRRRVAGAQETLEDAIADGDGQEFALAFVGYDNAMASALVCREQARNPPPTPPPPRTGGRHRVDHRS</sequence>
<dbReference type="KEGG" id="acab:QRX50_15170"/>
<name>A0A9Y2IP97_9PSEU</name>
<proteinExistence type="predicted"/>
<evidence type="ECO:0000313" key="2">
    <source>
        <dbReference type="EMBL" id="WIX82003.1"/>
    </source>
</evidence>
<organism evidence="2 3">
    <name type="scientific">Amycolatopsis carbonis</name>
    <dbReference type="NCBI Taxonomy" id="715471"/>
    <lineage>
        <taxon>Bacteria</taxon>
        <taxon>Bacillati</taxon>
        <taxon>Actinomycetota</taxon>
        <taxon>Actinomycetes</taxon>
        <taxon>Pseudonocardiales</taxon>
        <taxon>Pseudonocardiaceae</taxon>
        <taxon>Amycolatopsis</taxon>
    </lineage>
</organism>
<gene>
    <name evidence="2" type="ORF">QRX50_15170</name>
</gene>